<dbReference type="Proteomes" id="UP000796761">
    <property type="component" value="Unassembled WGS sequence"/>
</dbReference>
<organism evidence="1 2">
    <name type="scientific">Zosterops borbonicus</name>
    <dbReference type="NCBI Taxonomy" id="364589"/>
    <lineage>
        <taxon>Eukaryota</taxon>
        <taxon>Metazoa</taxon>
        <taxon>Chordata</taxon>
        <taxon>Craniata</taxon>
        <taxon>Vertebrata</taxon>
        <taxon>Euteleostomi</taxon>
        <taxon>Archelosauria</taxon>
        <taxon>Archosauria</taxon>
        <taxon>Dinosauria</taxon>
        <taxon>Saurischia</taxon>
        <taxon>Theropoda</taxon>
        <taxon>Coelurosauria</taxon>
        <taxon>Aves</taxon>
        <taxon>Neognathae</taxon>
        <taxon>Neoaves</taxon>
        <taxon>Telluraves</taxon>
        <taxon>Australaves</taxon>
        <taxon>Passeriformes</taxon>
        <taxon>Sylvioidea</taxon>
        <taxon>Zosteropidae</taxon>
        <taxon>Zosterops</taxon>
    </lineage>
</organism>
<dbReference type="EMBL" id="SWJQ01000046">
    <property type="protein sequence ID" value="TRZ24582.1"/>
    <property type="molecule type" value="Genomic_DNA"/>
</dbReference>
<evidence type="ECO:0000313" key="2">
    <source>
        <dbReference type="Proteomes" id="UP000796761"/>
    </source>
</evidence>
<dbReference type="AlphaFoldDB" id="A0A8K1GTM3"/>
<gene>
    <name evidence="1" type="ORF">HGM15179_002529</name>
</gene>
<evidence type="ECO:0000313" key="1">
    <source>
        <dbReference type="EMBL" id="TRZ24582.1"/>
    </source>
</evidence>
<protein>
    <submittedName>
        <fullName evidence="1">Uncharacterized protein</fullName>
    </submittedName>
</protein>
<name>A0A8K1GTM3_9PASS</name>
<accession>A0A8K1GTM3</accession>
<dbReference type="OrthoDB" id="300855at2759"/>
<reference evidence="1" key="1">
    <citation type="submission" date="2019-04" db="EMBL/GenBank/DDBJ databases">
        <title>Genome assembly of Zosterops borbonicus 15179.</title>
        <authorList>
            <person name="Leroy T."/>
            <person name="Anselmetti Y."/>
            <person name="Tilak M.-K."/>
            <person name="Nabholz B."/>
        </authorList>
    </citation>
    <scope>NUCLEOTIDE SEQUENCE</scope>
    <source>
        <strain evidence="1">HGM_15179</strain>
        <tissue evidence="1">Muscle</tissue>
    </source>
</reference>
<proteinExistence type="predicted"/>
<sequence>MLVPGVALSQEQDLALVELDEVHTGPPLLLSVSLWVISLPSSVSHTTQLCVIVTDEGALDPAVHVTDKAETEPVPKLTPEIITSYWIPLGHQAVDHNSSSVAIQPIPCPPASPSIKSMPAQFRDKDLMLV</sequence>
<keyword evidence="2" id="KW-1185">Reference proteome</keyword>
<comment type="caution">
    <text evidence="1">The sequence shown here is derived from an EMBL/GenBank/DDBJ whole genome shotgun (WGS) entry which is preliminary data.</text>
</comment>